<dbReference type="AlphaFoldDB" id="A0A9N9EAX4"/>
<evidence type="ECO:0000313" key="2">
    <source>
        <dbReference type="Proteomes" id="UP000789739"/>
    </source>
</evidence>
<gene>
    <name evidence="1" type="ORF">PBRASI_LOCUS11315</name>
</gene>
<sequence length="54" mass="6101">KAASNLKRVYSYLEEIIEEVPQGQALGCNYDGEYHGNIDGNEIETDNIELNLKE</sequence>
<proteinExistence type="predicted"/>
<feature type="non-terminal residue" evidence="1">
    <location>
        <position position="54"/>
    </location>
</feature>
<protein>
    <submittedName>
        <fullName evidence="1">5180_t:CDS:1</fullName>
    </submittedName>
</protein>
<reference evidence="1" key="1">
    <citation type="submission" date="2021-06" db="EMBL/GenBank/DDBJ databases">
        <authorList>
            <person name="Kallberg Y."/>
            <person name="Tangrot J."/>
            <person name="Rosling A."/>
        </authorList>
    </citation>
    <scope>NUCLEOTIDE SEQUENCE</scope>
    <source>
        <strain evidence="1">BR232B</strain>
    </source>
</reference>
<dbReference type="EMBL" id="CAJVPI010004979">
    <property type="protein sequence ID" value="CAG8671246.1"/>
    <property type="molecule type" value="Genomic_DNA"/>
</dbReference>
<accession>A0A9N9EAX4</accession>
<evidence type="ECO:0000313" key="1">
    <source>
        <dbReference type="EMBL" id="CAG8671246.1"/>
    </source>
</evidence>
<feature type="non-terminal residue" evidence="1">
    <location>
        <position position="1"/>
    </location>
</feature>
<keyword evidence="2" id="KW-1185">Reference proteome</keyword>
<dbReference type="Proteomes" id="UP000789739">
    <property type="component" value="Unassembled WGS sequence"/>
</dbReference>
<comment type="caution">
    <text evidence="1">The sequence shown here is derived from an EMBL/GenBank/DDBJ whole genome shotgun (WGS) entry which is preliminary data.</text>
</comment>
<name>A0A9N9EAX4_9GLOM</name>
<organism evidence="1 2">
    <name type="scientific">Paraglomus brasilianum</name>
    <dbReference type="NCBI Taxonomy" id="144538"/>
    <lineage>
        <taxon>Eukaryota</taxon>
        <taxon>Fungi</taxon>
        <taxon>Fungi incertae sedis</taxon>
        <taxon>Mucoromycota</taxon>
        <taxon>Glomeromycotina</taxon>
        <taxon>Glomeromycetes</taxon>
        <taxon>Paraglomerales</taxon>
        <taxon>Paraglomeraceae</taxon>
        <taxon>Paraglomus</taxon>
    </lineage>
</organism>